<evidence type="ECO:0000313" key="2">
    <source>
        <dbReference type="EMBL" id="EFI98061.1"/>
    </source>
</evidence>
<name>D8Q271_SCHCM</name>
<dbReference type="InterPro" id="IPR051781">
    <property type="entry name" value="Metallo-dep_Hydrolase"/>
</dbReference>
<dbReference type="Gene3D" id="2.30.40.10">
    <property type="entry name" value="Urease, subunit C, domain 1"/>
    <property type="match status" value="1"/>
</dbReference>
<dbReference type="SUPFAM" id="SSF51556">
    <property type="entry name" value="Metallo-dependent hydrolases"/>
    <property type="match status" value="1"/>
</dbReference>
<dbReference type="InterPro" id="IPR011059">
    <property type="entry name" value="Metal-dep_hydrolase_composite"/>
</dbReference>
<dbReference type="InterPro" id="IPR057744">
    <property type="entry name" value="OTAase-like"/>
</dbReference>
<dbReference type="InterPro" id="IPR032466">
    <property type="entry name" value="Metal_Hydrolase"/>
</dbReference>
<gene>
    <name evidence="2" type="ORF">SCHCODRAFT_54168</name>
</gene>
<reference evidence="2 3" key="1">
    <citation type="journal article" date="2010" name="Nat. Biotechnol.">
        <title>Genome sequence of the model mushroom Schizophyllum commune.</title>
        <authorList>
            <person name="Ohm R.A."/>
            <person name="de Jong J.F."/>
            <person name="Lugones L.G."/>
            <person name="Aerts A."/>
            <person name="Kothe E."/>
            <person name="Stajich J.E."/>
            <person name="de Vries R.P."/>
            <person name="Record E."/>
            <person name="Levasseur A."/>
            <person name="Baker S.E."/>
            <person name="Bartholomew K.A."/>
            <person name="Coutinho P.M."/>
            <person name="Erdmann S."/>
            <person name="Fowler T.J."/>
            <person name="Gathman A.C."/>
            <person name="Lombard V."/>
            <person name="Henrissat B."/>
            <person name="Knabe N."/>
            <person name="Kuees U."/>
            <person name="Lilly W.W."/>
            <person name="Lindquist E."/>
            <person name="Lucas S."/>
            <person name="Magnuson J.K."/>
            <person name="Piumi F."/>
            <person name="Raudaskoski M."/>
            <person name="Salamov A."/>
            <person name="Schmutz J."/>
            <person name="Schwarze F.W.M.R."/>
            <person name="vanKuyk P.A."/>
            <person name="Horton J.S."/>
            <person name="Grigoriev I.V."/>
            <person name="Woesten H.A.B."/>
        </authorList>
    </citation>
    <scope>NUCLEOTIDE SEQUENCE [LARGE SCALE GENOMIC DNA]</scope>
    <source>
        <strain evidence="3">H4-8 / FGSC 9210</strain>
    </source>
</reference>
<dbReference type="STRING" id="578458.D8Q271"/>
<dbReference type="EMBL" id="GL377305">
    <property type="protein sequence ID" value="EFI98061.1"/>
    <property type="molecule type" value="Genomic_DNA"/>
</dbReference>
<dbReference type="PANTHER" id="PTHR43135">
    <property type="entry name" value="ALPHA-D-RIBOSE 1-METHYLPHOSPHONATE 5-TRIPHOSPHATE DIPHOSPHATASE"/>
    <property type="match status" value="1"/>
</dbReference>
<dbReference type="VEuPathDB" id="FungiDB:SCHCODRAFT_02620237"/>
<dbReference type="Gene3D" id="3.20.20.140">
    <property type="entry name" value="Metal-dependent hydrolases"/>
    <property type="match status" value="1"/>
</dbReference>
<dbReference type="CDD" id="cd01299">
    <property type="entry name" value="Met_dep_hydrolase_A"/>
    <property type="match status" value="1"/>
</dbReference>
<dbReference type="Proteomes" id="UP000007431">
    <property type="component" value="Unassembled WGS sequence"/>
</dbReference>
<dbReference type="GO" id="GO:0016810">
    <property type="term" value="F:hydrolase activity, acting on carbon-nitrogen (but not peptide) bonds"/>
    <property type="evidence" value="ECO:0007669"/>
    <property type="project" value="InterPro"/>
</dbReference>
<dbReference type="SUPFAM" id="SSF51338">
    <property type="entry name" value="Composite domain of metallo-dependent hydrolases"/>
    <property type="match status" value="1"/>
</dbReference>
<evidence type="ECO:0000259" key="1">
    <source>
        <dbReference type="Pfam" id="PF01979"/>
    </source>
</evidence>
<accession>D8Q271</accession>
<dbReference type="PANTHER" id="PTHR43135:SF3">
    <property type="entry name" value="ALPHA-D-RIBOSE 1-METHYLPHOSPHONATE 5-TRIPHOSPHATE DIPHOSPHATASE"/>
    <property type="match status" value="1"/>
</dbReference>
<dbReference type="HOGENOM" id="CLU_023620_1_1_1"/>
<feature type="domain" description="Amidohydrolase-related" evidence="1">
    <location>
        <begin position="66"/>
        <end position="424"/>
    </location>
</feature>
<dbReference type="InParanoid" id="D8Q271"/>
<sequence length="435" mass="47464">MEVTKLYTNAIFDSVARKLVTDQVITVSTKYGIILDVKPYNIVLFSHLTKEDEAQGIKVLDLRDLTILPGFVDVHVHMFLHAYNEVSWTNQNTQENVIERTIRATVAAKKTLLSGFTTVRDLGTEGAGDADISLRKCISEGIIPGPRYFTANRAIVSTGAYGPKSNVHLNQEGVEGITGAEAASGPQACVEVVRRQIGAGADWIKLYADYRPLGRQAPAFPGRATLNLPLFSREEMAVIIDTAHAYGVRVAAHASNYASIATLLPLGVDSVEHGYGIYLTLFRVLRNSTTTWVPTLSVMYTHSETDNISRQRWRTLVRAFQAALREGLDEHIACGGDTGPFPHGDNALEMQLMRRLGASWEKVLQWGTLGGYRCIAGGKIPFGVLRPGWAADIVGVRGVLNGSVEEFEKAVSKESVSFVMKAGVVYKTEGKVAVV</sequence>
<dbReference type="InterPro" id="IPR006680">
    <property type="entry name" value="Amidohydro-rel"/>
</dbReference>
<organism evidence="3">
    <name type="scientific">Schizophyllum commune (strain H4-8 / FGSC 9210)</name>
    <name type="common">Split gill fungus</name>
    <dbReference type="NCBI Taxonomy" id="578458"/>
    <lineage>
        <taxon>Eukaryota</taxon>
        <taxon>Fungi</taxon>
        <taxon>Dikarya</taxon>
        <taxon>Basidiomycota</taxon>
        <taxon>Agaricomycotina</taxon>
        <taxon>Agaricomycetes</taxon>
        <taxon>Agaricomycetidae</taxon>
        <taxon>Agaricales</taxon>
        <taxon>Schizophyllaceae</taxon>
        <taxon>Schizophyllum</taxon>
    </lineage>
</organism>
<dbReference type="Pfam" id="PF01979">
    <property type="entry name" value="Amidohydro_1"/>
    <property type="match status" value="1"/>
</dbReference>
<dbReference type="OMA" id="IPHGQNA"/>
<protein>
    <recommendedName>
        <fullName evidence="1">Amidohydrolase-related domain-containing protein</fullName>
    </recommendedName>
</protein>
<keyword evidence="3" id="KW-1185">Reference proteome</keyword>
<dbReference type="eggNOG" id="ENOG502QT17">
    <property type="taxonomic scope" value="Eukaryota"/>
</dbReference>
<proteinExistence type="predicted"/>
<dbReference type="AlphaFoldDB" id="D8Q271"/>
<evidence type="ECO:0000313" key="3">
    <source>
        <dbReference type="Proteomes" id="UP000007431"/>
    </source>
</evidence>